<reference evidence="1 2" key="1">
    <citation type="submission" date="2011-06" db="EMBL/GenBank/DDBJ databases">
        <title>The Genome Sequence of Fusarium oxysporum FOSC 3-a.</title>
        <authorList>
            <consortium name="The Broad Institute Genome Sequencing Platform"/>
            <person name="Ma L.-J."/>
            <person name="Gale L.R."/>
            <person name="Schwartz D.C."/>
            <person name="Zhou S."/>
            <person name="Corby-Kistler H."/>
            <person name="Young S.K."/>
            <person name="Zeng Q."/>
            <person name="Gargeya S."/>
            <person name="Fitzgerald M."/>
            <person name="Haas B."/>
            <person name="Abouelleil A."/>
            <person name="Alvarado L."/>
            <person name="Arachchi H.M."/>
            <person name="Berlin A."/>
            <person name="Brown A."/>
            <person name="Chapman S.B."/>
            <person name="Chen Z."/>
            <person name="Dunbar C."/>
            <person name="Freedman E."/>
            <person name="Gearin G."/>
            <person name="Gellesch M."/>
            <person name="Goldberg J."/>
            <person name="Griggs A."/>
            <person name="Gujja S."/>
            <person name="Heiman D."/>
            <person name="Howarth C."/>
            <person name="Larson L."/>
            <person name="Lui A."/>
            <person name="MacDonald P.J.P."/>
            <person name="Mehta T."/>
            <person name="Montmayeur A."/>
            <person name="Murphy C."/>
            <person name="Neiman D."/>
            <person name="Pearson M."/>
            <person name="Priest M."/>
            <person name="Roberts A."/>
            <person name="Saif S."/>
            <person name="Shea T."/>
            <person name="Shenoy N."/>
            <person name="Sisk P."/>
            <person name="Stolte C."/>
            <person name="Sykes S."/>
            <person name="Wortman J."/>
            <person name="Nusbaum C."/>
            <person name="Birren B."/>
        </authorList>
    </citation>
    <scope>NUCLEOTIDE SEQUENCE [LARGE SCALE GENOMIC DNA]</scope>
    <source>
        <strain evidence="2">FOSC 3-a</strain>
    </source>
</reference>
<gene>
    <name evidence="1" type="ORF">FOYG_10199</name>
</gene>
<proteinExistence type="predicted"/>
<dbReference type="AlphaFoldDB" id="W9I8S2"/>
<evidence type="ECO:0000313" key="1">
    <source>
        <dbReference type="EMBL" id="EWY89314.1"/>
    </source>
</evidence>
<protein>
    <submittedName>
        <fullName evidence="1">Uncharacterized protein</fullName>
    </submittedName>
</protein>
<dbReference type="HOGENOM" id="CLU_2512721_0_0_1"/>
<sequence length="100" mass="11308">MPTMARLSDKRTLFLKHPNIIDFLRAMSTEAKLLSTTILMSSLGSAQVRSKVRADGNYSRPVLWKLARHMISESGSWQLNCTLEGIRVETFSNPLLNNPF</sequence>
<evidence type="ECO:0000313" key="2">
    <source>
        <dbReference type="Proteomes" id="UP000030753"/>
    </source>
</evidence>
<name>W9I8S2_FUSOX</name>
<organism evidence="1 2">
    <name type="scientific">Fusarium oxysporum NRRL 32931</name>
    <dbReference type="NCBI Taxonomy" id="660029"/>
    <lineage>
        <taxon>Eukaryota</taxon>
        <taxon>Fungi</taxon>
        <taxon>Dikarya</taxon>
        <taxon>Ascomycota</taxon>
        <taxon>Pezizomycotina</taxon>
        <taxon>Sordariomycetes</taxon>
        <taxon>Hypocreomycetidae</taxon>
        <taxon>Hypocreales</taxon>
        <taxon>Nectriaceae</taxon>
        <taxon>Fusarium</taxon>
        <taxon>Fusarium oxysporum species complex</taxon>
    </lineage>
</organism>
<dbReference type="EMBL" id="JH717844">
    <property type="protein sequence ID" value="EWY89314.1"/>
    <property type="molecule type" value="Genomic_DNA"/>
</dbReference>
<accession>W9I8S2</accession>
<dbReference type="Proteomes" id="UP000030753">
    <property type="component" value="Unassembled WGS sequence"/>
</dbReference>